<feature type="domain" description="N-acetyltransferase" evidence="6">
    <location>
        <begin position="190"/>
        <end position="324"/>
    </location>
</feature>
<name>A0AAE3FKM2_9BACT</name>
<dbReference type="CDD" id="cd04301">
    <property type="entry name" value="NAT_SF"/>
    <property type="match status" value="1"/>
</dbReference>
<dbReference type="InterPro" id="IPR016181">
    <property type="entry name" value="Acyl_CoA_acyltransferase"/>
</dbReference>
<dbReference type="InterPro" id="IPR001647">
    <property type="entry name" value="HTH_TetR"/>
</dbReference>
<dbReference type="Proteomes" id="UP001139365">
    <property type="component" value="Unassembled WGS sequence"/>
</dbReference>
<dbReference type="PROSITE" id="PS51186">
    <property type="entry name" value="GNAT"/>
    <property type="match status" value="1"/>
</dbReference>
<keyword evidence="3" id="KW-0804">Transcription</keyword>
<dbReference type="Gene3D" id="3.40.630.30">
    <property type="match status" value="1"/>
</dbReference>
<evidence type="ECO:0000256" key="2">
    <source>
        <dbReference type="ARBA" id="ARBA00023125"/>
    </source>
</evidence>
<dbReference type="GO" id="GO:0003700">
    <property type="term" value="F:DNA-binding transcription factor activity"/>
    <property type="evidence" value="ECO:0007669"/>
    <property type="project" value="TreeGrafter"/>
</dbReference>
<dbReference type="PANTHER" id="PTHR30055">
    <property type="entry name" value="HTH-TYPE TRANSCRIPTIONAL REGULATOR RUTR"/>
    <property type="match status" value="1"/>
</dbReference>
<dbReference type="PANTHER" id="PTHR30055:SF234">
    <property type="entry name" value="HTH-TYPE TRANSCRIPTIONAL REGULATOR BETI"/>
    <property type="match status" value="1"/>
</dbReference>
<feature type="domain" description="HTH tetR-type" evidence="5">
    <location>
        <begin position="9"/>
        <end position="69"/>
    </location>
</feature>
<dbReference type="Gene3D" id="1.10.357.10">
    <property type="entry name" value="Tetracycline Repressor, domain 2"/>
    <property type="match status" value="1"/>
</dbReference>
<keyword evidence="7" id="KW-0012">Acyltransferase</keyword>
<dbReference type="PRINTS" id="PR00455">
    <property type="entry name" value="HTHTETR"/>
</dbReference>
<protein>
    <submittedName>
        <fullName evidence="7">GNAT family N-acetyltransferase</fullName>
        <ecNumber evidence="7">2.3.1.-</ecNumber>
    </submittedName>
</protein>
<evidence type="ECO:0000259" key="6">
    <source>
        <dbReference type="PROSITE" id="PS51186"/>
    </source>
</evidence>
<dbReference type="SUPFAM" id="SSF55729">
    <property type="entry name" value="Acyl-CoA N-acyltransferases (Nat)"/>
    <property type="match status" value="1"/>
</dbReference>
<evidence type="ECO:0000256" key="1">
    <source>
        <dbReference type="ARBA" id="ARBA00023015"/>
    </source>
</evidence>
<dbReference type="InterPro" id="IPR050109">
    <property type="entry name" value="HTH-type_TetR-like_transc_reg"/>
</dbReference>
<dbReference type="GO" id="GO:0000976">
    <property type="term" value="F:transcription cis-regulatory region binding"/>
    <property type="evidence" value="ECO:0007669"/>
    <property type="project" value="TreeGrafter"/>
</dbReference>
<dbReference type="SUPFAM" id="SSF46689">
    <property type="entry name" value="Homeodomain-like"/>
    <property type="match status" value="1"/>
</dbReference>
<dbReference type="GO" id="GO:0016747">
    <property type="term" value="F:acyltransferase activity, transferring groups other than amino-acyl groups"/>
    <property type="evidence" value="ECO:0007669"/>
    <property type="project" value="InterPro"/>
</dbReference>
<evidence type="ECO:0000256" key="4">
    <source>
        <dbReference type="PROSITE-ProRule" id="PRU00335"/>
    </source>
</evidence>
<dbReference type="EMBL" id="JALEMU010000132">
    <property type="protein sequence ID" value="MCI5756278.1"/>
    <property type="molecule type" value="Genomic_DNA"/>
</dbReference>
<dbReference type="Pfam" id="PF00440">
    <property type="entry name" value="TetR_N"/>
    <property type="match status" value="1"/>
</dbReference>
<dbReference type="PROSITE" id="PS50977">
    <property type="entry name" value="HTH_TETR_2"/>
    <property type="match status" value="1"/>
</dbReference>
<accession>A0AAE3FKM2</accession>
<dbReference type="InterPro" id="IPR009057">
    <property type="entry name" value="Homeodomain-like_sf"/>
</dbReference>
<reference evidence="7 8" key="1">
    <citation type="submission" date="2022-03" db="EMBL/GenBank/DDBJ databases">
        <title>Metagenome-assembled genomes from swine fecal metagenomes.</title>
        <authorList>
            <person name="Holman D.B."/>
            <person name="Kommadath A."/>
        </authorList>
    </citation>
    <scope>NUCLEOTIDE SEQUENCE [LARGE SCALE GENOMIC DNA]</scope>
    <source>
        <strain evidence="7">SUG147</strain>
    </source>
</reference>
<dbReference type="EC" id="2.3.1.-" evidence="7"/>
<keyword evidence="2 4" id="KW-0238">DNA-binding</keyword>
<dbReference type="InterPro" id="IPR000182">
    <property type="entry name" value="GNAT_dom"/>
</dbReference>
<dbReference type="Pfam" id="PF13508">
    <property type="entry name" value="Acetyltransf_7"/>
    <property type="match status" value="1"/>
</dbReference>
<evidence type="ECO:0000259" key="5">
    <source>
        <dbReference type="PROSITE" id="PS50977"/>
    </source>
</evidence>
<gene>
    <name evidence="7" type="ORF">MR241_08320</name>
</gene>
<sequence>MKNKAQDGRRKYSEIADTALKLFLENGYEATSMRMIASGVGCEPGLIYYYFRNKDEAFEKAFERLFDGFTGIGHPNGCPKEPYAALYPLFRGFSREAARFRSEYGERLHWTVRGAIKERALSALYQRVYDTVCRLKEYGTAAPADTRAAAEFLAYGIGNAILAKDVTGEYASVLAGCAAAVLLPCGGQMCAFVPFLASSAEGFGELFPALGSTDGNCDAISLRVAAREVFAVGNGEKIIGAAVFSRVRKSVDYLAVLPEYRRLGIGTRLVAALLGEFSPGDTVTAAFGENREHAAALYAGLGFTESRATAPFGSPIICMTLRIPDRHG</sequence>
<evidence type="ECO:0000256" key="3">
    <source>
        <dbReference type="ARBA" id="ARBA00023163"/>
    </source>
</evidence>
<proteinExistence type="predicted"/>
<feature type="DNA-binding region" description="H-T-H motif" evidence="4">
    <location>
        <begin position="32"/>
        <end position="51"/>
    </location>
</feature>
<evidence type="ECO:0000313" key="8">
    <source>
        <dbReference type="Proteomes" id="UP001139365"/>
    </source>
</evidence>
<keyword evidence="7" id="KW-0808">Transferase</keyword>
<dbReference type="AlphaFoldDB" id="A0AAE3FKM2"/>
<organism evidence="7 8">
    <name type="scientific">Candidatus Colimorpha enterica</name>
    <dbReference type="NCBI Taxonomy" id="3083063"/>
    <lineage>
        <taxon>Bacteria</taxon>
        <taxon>Pseudomonadati</taxon>
        <taxon>Bacteroidota</taxon>
        <taxon>Bacteroidia</taxon>
        <taxon>Bacteroidales</taxon>
        <taxon>Candidatus Colimorpha</taxon>
    </lineage>
</organism>
<keyword evidence="1" id="KW-0805">Transcription regulation</keyword>
<comment type="caution">
    <text evidence="7">The sequence shown here is derived from an EMBL/GenBank/DDBJ whole genome shotgun (WGS) entry which is preliminary data.</text>
</comment>
<evidence type="ECO:0000313" key="7">
    <source>
        <dbReference type="EMBL" id="MCI5756278.1"/>
    </source>
</evidence>